<comment type="caution">
    <text evidence="2">The sequence shown here is derived from an EMBL/GenBank/DDBJ whole genome shotgun (WGS) entry which is preliminary data.</text>
</comment>
<sequence length="147" mass="15991">MAQKQAAFDTKGNLIAFYDTVDSPAPLGVNIVDITDDEWRTLIDGQSHGKRAALDGNMRPVLIDPPAPTRDDVAAAMRSKRDSAMSVTDWLVSRHQDEKLIGNGTTLSAAQFSMLIKYRQALRDISDAEGWPHIALPSAPDFVTGIA</sequence>
<evidence type="ECO:0000313" key="3">
    <source>
        <dbReference type="Proteomes" id="UP000187194"/>
    </source>
</evidence>
<name>A0A1R1J349_9BURK</name>
<dbReference type="RefSeq" id="WP_076481841.1">
    <property type="nucleotide sequence ID" value="NZ_MTJZ01000064.1"/>
</dbReference>
<accession>A0A1R1J349</accession>
<dbReference type="InterPro" id="IPR031893">
    <property type="entry name" value="Phage_tail_APC"/>
</dbReference>
<dbReference type="AlphaFoldDB" id="A0A1R1J349"/>
<dbReference type="Proteomes" id="UP000187194">
    <property type="component" value="Unassembled WGS sequence"/>
</dbReference>
<evidence type="ECO:0000313" key="2">
    <source>
        <dbReference type="EMBL" id="OMG69729.1"/>
    </source>
</evidence>
<protein>
    <submittedName>
        <fullName evidence="2">Phage tail protein</fullName>
    </submittedName>
</protein>
<feature type="domain" description="Phage tail assembly chaperone-like" evidence="1">
    <location>
        <begin position="74"/>
        <end position="141"/>
    </location>
</feature>
<dbReference type="Pfam" id="PF16778">
    <property type="entry name" value="Phage_tail_APC"/>
    <property type="match status" value="1"/>
</dbReference>
<dbReference type="EMBL" id="MTJZ01000064">
    <property type="protein sequence ID" value="OMG69729.1"/>
    <property type="molecule type" value="Genomic_DNA"/>
</dbReference>
<reference evidence="2 3" key="1">
    <citation type="submission" date="2017-01" db="EMBL/GenBank/DDBJ databases">
        <title>Phylogeographic, genomic and meropenem susceptibility analysis of Burkholderia ubonensis.</title>
        <authorList>
            <person name="Price E.P."/>
            <person name="Sarovich D.S."/>
            <person name="Webb J.R."/>
            <person name="Hall C.M."/>
            <person name="Sahl J.W."/>
            <person name="Kaestli M."/>
            <person name="Mayo M."/>
            <person name="Harrington G."/>
            <person name="Baker A.L."/>
            <person name="Sidak-Loftis L.C."/>
            <person name="Lummis M."/>
            <person name="Schupp J.M."/>
            <person name="Gillece J.D."/>
            <person name="Tuanyok A."/>
            <person name="Warner J."/>
            <person name="Busch J.D."/>
            <person name="Keim P."/>
            <person name="Currie B.J."/>
            <person name="Wagner D.M."/>
        </authorList>
    </citation>
    <scope>NUCLEOTIDE SEQUENCE [LARGE SCALE GENOMIC DNA]</scope>
    <source>
        <strain evidence="2 3">A21</strain>
    </source>
</reference>
<organism evidence="2 3">
    <name type="scientific">Burkholderia ubonensis</name>
    <dbReference type="NCBI Taxonomy" id="101571"/>
    <lineage>
        <taxon>Bacteria</taxon>
        <taxon>Pseudomonadati</taxon>
        <taxon>Pseudomonadota</taxon>
        <taxon>Betaproteobacteria</taxon>
        <taxon>Burkholderiales</taxon>
        <taxon>Burkholderiaceae</taxon>
        <taxon>Burkholderia</taxon>
        <taxon>Burkholderia cepacia complex</taxon>
    </lineage>
</organism>
<gene>
    <name evidence="2" type="ORF">BW685_29830</name>
</gene>
<proteinExistence type="predicted"/>
<evidence type="ECO:0000259" key="1">
    <source>
        <dbReference type="Pfam" id="PF16778"/>
    </source>
</evidence>